<evidence type="ECO:0000313" key="1">
    <source>
        <dbReference type="EMBL" id="BAD78377.1"/>
    </source>
</evidence>
<name>A0A0H3JZ76_SYNP6</name>
<gene>
    <name evidence="1" type="ordered locus">syc0187_c</name>
</gene>
<dbReference type="GeneID" id="72430228"/>
<proteinExistence type="predicted"/>
<dbReference type="EMBL" id="AP008231">
    <property type="protein sequence ID" value="BAD78377.1"/>
    <property type="molecule type" value="Genomic_DNA"/>
</dbReference>
<accession>A0A0H3JZ76</accession>
<evidence type="ECO:0000313" key="2">
    <source>
        <dbReference type="Proteomes" id="UP000001175"/>
    </source>
</evidence>
<evidence type="ECO:0008006" key="3">
    <source>
        <dbReference type="Google" id="ProtNLM"/>
    </source>
</evidence>
<dbReference type="KEGG" id="syc:syc0187_c"/>
<protein>
    <recommendedName>
        <fullName evidence="3">SH3b domain-containing protein</fullName>
    </recommendedName>
</protein>
<organism evidence="1 2">
    <name type="scientific">Synechococcus sp. (strain ATCC 27144 / PCC 6301 / SAUG 1402/1)</name>
    <name type="common">Anacystis nidulans</name>
    <dbReference type="NCBI Taxonomy" id="269084"/>
    <lineage>
        <taxon>Bacteria</taxon>
        <taxon>Bacillati</taxon>
        <taxon>Cyanobacteriota</taxon>
        <taxon>Cyanophyceae</taxon>
        <taxon>Synechococcales</taxon>
        <taxon>Synechococcaceae</taxon>
        <taxon>Synechococcus</taxon>
    </lineage>
</organism>
<dbReference type="RefSeq" id="WP_011242501.1">
    <property type="nucleotide sequence ID" value="NC_006576.1"/>
</dbReference>
<dbReference type="Gene3D" id="2.30.30.40">
    <property type="entry name" value="SH3 Domains"/>
    <property type="match status" value="1"/>
</dbReference>
<dbReference type="AlphaFoldDB" id="A0A0H3JZ76"/>
<dbReference type="Proteomes" id="UP000001175">
    <property type="component" value="Chromosome"/>
</dbReference>
<sequence>MLSTLLLSTLLASVPEPPKTACAPLVNYPARVTTYYDRSRVFLRSSPDRKDWRNIKGSILNGRSGMVLQEQEVNQELWYLVEFTRGANDQYQGWIRSDYLAGQHCGVVATP</sequence>
<reference evidence="1 2" key="1">
    <citation type="journal article" date="2007" name="Photosyn. Res.">
        <title>Complete nucleotide sequence of the freshwater unicellular cyanobacterium Synechococcus elongatus PCC 6301 chromosome: gene content and organization.</title>
        <authorList>
            <person name="Sugita C."/>
            <person name="Ogata K."/>
            <person name="Shikata M."/>
            <person name="Jikuya H."/>
            <person name="Takano J."/>
            <person name="Furumichi M."/>
            <person name="Kanehisa M."/>
            <person name="Omata T."/>
            <person name="Sugiura M."/>
            <person name="Sugita M."/>
        </authorList>
    </citation>
    <scope>NUCLEOTIDE SEQUENCE [LARGE SCALE GENOMIC DNA]</scope>
    <source>
        <strain evidence="2">ATCC 27144 / PCC 6301 / SAUG 1402/1</strain>
    </source>
</reference>